<feature type="region of interest" description="Disordered" evidence="1">
    <location>
        <begin position="29"/>
        <end position="84"/>
    </location>
</feature>
<feature type="compositionally biased region" description="Polar residues" evidence="1">
    <location>
        <begin position="41"/>
        <end position="50"/>
    </location>
</feature>
<dbReference type="EnsemblPlants" id="OMERI11G00040.1">
    <property type="protein sequence ID" value="OMERI11G00040.1"/>
    <property type="gene ID" value="OMERI11G00040"/>
</dbReference>
<evidence type="ECO:0000313" key="2">
    <source>
        <dbReference type="EnsemblPlants" id="OMERI11G00040.1"/>
    </source>
</evidence>
<protein>
    <submittedName>
        <fullName evidence="2">Uncharacterized protein</fullName>
    </submittedName>
</protein>
<dbReference type="AlphaFoldDB" id="A0A0E0F159"/>
<reference evidence="2" key="1">
    <citation type="submission" date="2015-04" db="UniProtKB">
        <authorList>
            <consortium name="EnsemblPlants"/>
        </authorList>
    </citation>
    <scope>IDENTIFICATION</scope>
</reference>
<organism evidence="2">
    <name type="scientific">Oryza meridionalis</name>
    <dbReference type="NCBI Taxonomy" id="40149"/>
    <lineage>
        <taxon>Eukaryota</taxon>
        <taxon>Viridiplantae</taxon>
        <taxon>Streptophyta</taxon>
        <taxon>Embryophyta</taxon>
        <taxon>Tracheophyta</taxon>
        <taxon>Spermatophyta</taxon>
        <taxon>Magnoliopsida</taxon>
        <taxon>Liliopsida</taxon>
        <taxon>Poales</taxon>
        <taxon>Poaceae</taxon>
        <taxon>BOP clade</taxon>
        <taxon>Oryzoideae</taxon>
        <taxon>Oryzeae</taxon>
        <taxon>Oryzinae</taxon>
        <taxon>Oryza</taxon>
    </lineage>
</organism>
<keyword evidence="3" id="KW-1185">Reference proteome</keyword>
<evidence type="ECO:0000313" key="3">
    <source>
        <dbReference type="Proteomes" id="UP000008021"/>
    </source>
</evidence>
<dbReference type="HOGENOM" id="CLU_107794_0_0_1"/>
<proteinExistence type="predicted"/>
<reference evidence="2" key="2">
    <citation type="submission" date="2018-05" db="EMBL/GenBank/DDBJ databases">
        <title>OmerRS3 (Oryza meridionalis Reference Sequence Version 3).</title>
        <authorList>
            <person name="Zhang J."/>
            <person name="Kudrna D."/>
            <person name="Lee S."/>
            <person name="Talag J."/>
            <person name="Welchert J."/>
            <person name="Wing R.A."/>
        </authorList>
    </citation>
    <scope>NUCLEOTIDE SEQUENCE [LARGE SCALE GENOMIC DNA]</scope>
    <source>
        <strain evidence="2">cv. OR44</strain>
    </source>
</reference>
<evidence type="ECO:0000256" key="1">
    <source>
        <dbReference type="SAM" id="MobiDB-lite"/>
    </source>
</evidence>
<dbReference type="Proteomes" id="UP000008021">
    <property type="component" value="Chromosome 11"/>
</dbReference>
<dbReference type="Gramene" id="OMERI11G00040.1">
    <property type="protein sequence ID" value="OMERI11G00040.1"/>
    <property type="gene ID" value="OMERI11G00040"/>
</dbReference>
<accession>A0A0E0F159</accession>
<sequence>MDQNGRKSTTIFRKMAFRSVALGKMANNQKSLSNLDPHPPTQTRGTSSTLAGHDKGGERMRGRSGSLTTDSGGADCRRGRCPPNRLRRRTRLPFRCWYLTSHHSYPATTASAERKRDDVLKPADGVDEGEVAPGADGTRRDVVLRSIACNLRESDAKEDGEATAASRNSVAPIAHAVLQAAVIKLHLCSSTGEIYLVCDPTSTMRGKYCAVHVNAFVPKICIGA</sequence>
<name>A0A0E0F159_9ORYZ</name>
<feature type="compositionally biased region" description="Basic and acidic residues" evidence="1">
    <location>
        <begin position="52"/>
        <end position="61"/>
    </location>
</feature>